<keyword evidence="1" id="KW-1133">Transmembrane helix</keyword>
<accession>A0AAV5BPT9</accession>
<dbReference type="Proteomes" id="UP001054889">
    <property type="component" value="Unassembled WGS sequence"/>
</dbReference>
<proteinExistence type="predicted"/>
<protein>
    <submittedName>
        <fullName evidence="2">Uncharacterized protein</fullName>
    </submittedName>
</protein>
<keyword evidence="3" id="KW-1185">Reference proteome</keyword>
<comment type="caution">
    <text evidence="2">The sequence shown here is derived from an EMBL/GenBank/DDBJ whole genome shotgun (WGS) entry which is preliminary data.</text>
</comment>
<keyword evidence="1" id="KW-0812">Transmembrane</keyword>
<keyword evidence="1" id="KW-0472">Membrane</keyword>
<reference evidence="2" key="2">
    <citation type="submission" date="2021-12" db="EMBL/GenBank/DDBJ databases">
        <title>Resequencing data analysis of finger millet.</title>
        <authorList>
            <person name="Hatakeyama M."/>
            <person name="Aluri S."/>
            <person name="Balachadran M.T."/>
            <person name="Sivarajan S.R."/>
            <person name="Poveda L."/>
            <person name="Shimizu-Inatsugi R."/>
            <person name="Schlapbach R."/>
            <person name="Sreeman S.M."/>
            <person name="Shimizu K.K."/>
        </authorList>
    </citation>
    <scope>NUCLEOTIDE SEQUENCE</scope>
</reference>
<evidence type="ECO:0000256" key="1">
    <source>
        <dbReference type="SAM" id="Phobius"/>
    </source>
</evidence>
<feature type="transmembrane region" description="Helical" evidence="1">
    <location>
        <begin position="182"/>
        <end position="207"/>
    </location>
</feature>
<organism evidence="2 3">
    <name type="scientific">Eleusine coracana subsp. coracana</name>
    <dbReference type="NCBI Taxonomy" id="191504"/>
    <lineage>
        <taxon>Eukaryota</taxon>
        <taxon>Viridiplantae</taxon>
        <taxon>Streptophyta</taxon>
        <taxon>Embryophyta</taxon>
        <taxon>Tracheophyta</taxon>
        <taxon>Spermatophyta</taxon>
        <taxon>Magnoliopsida</taxon>
        <taxon>Liliopsida</taxon>
        <taxon>Poales</taxon>
        <taxon>Poaceae</taxon>
        <taxon>PACMAD clade</taxon>
        <taxon>Chloridoideae</taxon>
        <taxon>Cynodonteae</taxon>
        <taxon>Eleusininae</taxon>
        <taxon>Eleusine</taxon>
    </lineage>
</organism>
<sequence>MLTKLFHTNSMPPWHHGLLSLGLHPRRRQPGAAILEGAITPIRMPRRAARVAHGVGRRLPADASIAAGHLENALDLADHLAHGRPVGAGLLDAAQRQVNVRLHPGQAQRRRAQHRVHHLVQAVQVLAPVQRRLHLAHDVPAPLEWLPRRGYLQHQHAEAVHVALVRQLLCHVVLRVQVPLQYIIIGYLLLIRAVLANFFIISSLCILC</sequence>
<dbReference type="EMBL" id="BQKI01000002">
    <property type="protein sequence ID" value="GJM87739.1"/>
    <property type="molecule type" value="Genomic_DNA"/>
</dbReference>
<gene>
    <name evidence="2" type="primary">ga03724</name>
    <name evidence="2" type="ORF">PR202_ga03724</name>
</gene>
<dbReference type="AlphaFoldDB" id="A0AAV5BPT9"/>
<reference evidence="2" key="1">
    <citation type="journal article" date="2018" name="DNA Res.">
        <title>Multiple hybrid de novo genome assembly of finger millet, an orphan allotetraploid crop.</title>
        <authorList>
            <person name="Hatakeyama M."/>
            <person name="Aluri S."/>
            <person name="Balachadran M.T."/>
            <person name="Sivarajan S.R."/>
            <person name="Patrignani A."/>
            <person name="Gruter S."/>
            <person name="Poveda L."/>
            <person name="Shimizu-Inatsugi R."/>
            <person name="Baeten J."/>
            <person name="Francoijs K.J."/>
            <person name="Nataraja K.N."/>
            <person name="Reddy Y.A.N."/>
            <person name="Phadnis S."/>
            <person name="Ravikumar R.L."/>
            <person name="Schlapbach R."/>
            <person name="Sreeman S.M."/>
            <person name="Shimizu K.K."/>
        </authorList>
    </citation>
    <scope>NUCLEOTIDE SEQUENCE</scope>
</reference>
<evidence type="ECO:0000313" key="2">
    <source>
        <dbReference type="EMBL" id="GJM87739.1"/>
    </source>
</evidence>
<evidence type="ECO:0000313" key="3">
    <source>
        <dbReference type="Proteomes" id="UP001054889"/>
    </source>
</evidence>
<name>A0AAV5BPT9_ELECO</name>